<dbReference type="Proteomes" id="UP000789396">
    <property type="component" value="Unassembled WGS sequence"/>
</dbReference>
<protein>
    <submittedName>
        <fullName evidence="1">3673_t:CDS:1</fullName>
    </submittedName>
</protein>
<feature type="non-terminal residue" evidence="1">
    <location>
        <position position="51"/>
    </location>
</feature>
<keyword evidence="2" id="KW-1185">Reference proteome</keyword>
<reference evidence="1" key="1">
    <citation type="submission" date="2021-06" db="EMBL/GenBank/DDBJ databases">
        <authorList>
            <person name="Kallberg Y."/>
            <person name="Tangrot J."/>
            <person name="Rosling A."/>
        </authorList>
    </citation>
    <scope>NUCLEOTIDE SEQUENCE</scope>
    <source>
        <strain evidence="1">IN212</strain>
    </source>
</reference>
<dbReference type="EMBL" id="CAJVPZ010038728">
    <property type="protein sequence ID" value="CAG8756089.1"/>
    <property type="molecule type" value="Genomic_DNA"/>
</dbReference>
<name>A0A9N9IZ06_9GLOM</name>
<comment type="caution">
    <text evidence="1">The sequence shown here is derived from an EMBL/GenBank/DDBJ whole genome shotgun (WGS) entry which is preliminary data.</text>
</comment>
<proteinExistence type="predicted"/>
<accession>A0A9N9IZ06</accession>
<organism evidence="1 2">
    <name type="scientific">Racocetra fulgida</name>
    <dbReference type="NCBI Taxonomy" id="60492"/>
    <lineage>
        <taxon>Eukaryota</taxon>
        <taxon>Fungi</taxon>
        <taxon>Fungi incertae sedis</taxon>
        <taxon>Mucoromycota</taxon>
        <taxon>Glomeromycotina</taxon>
        <taxon>Glomeromycetes</taxon>
        <taxon>Diversisporales</taxon>
        <taxon>Gigasporaceae</taxon>
        <taxon>Racocetra</taxon>
    </lineage>
</organism>
<evidence type="ECO:0000313" key="1">
    <source>
        <dbReference type="EMBL" id="CAG8756089.1"/>
    </source>
</evidence>
<sequence length="51" mass="5457">ESVSESGINGVMPYITPESSINGVMPYITPESSLDQELTTDANEAIILDDL</sequence>
<dbReference type="AlphaFoldDB" id="A0A9N9IZ06"/>
<feature type="non-terminal residue" evidence="1">
    <location>
        <position position="1"/>
    </location>
</feature>
<gene>
    <name evidence="1" type="ORF">RFULGI_LOCUS13957</name>
</gene>
<evidence type="ECO:0000313" key="2">
    <source>
        <dbReference type="Proteomes" id="UP000789396"/>
    </source>
</evidence>